<keyword evidence="2" id="KW-0560">Oxidoreductase</keyword>
<reference evidence="2 3" key="1">
    <citation type="submission" date="2019-02" db="EMBL/GenBank/DDBJ databases">
        <title>Deep-cultivation of Planctomycetes and their phenomic and genomic characterization uncovers novel biology.</title>
        <authorList>
            <person name="Wiegand S."/>
            <person name="Jogler M."/>
            <person name="Boedeker C."/>
            <person name="Pinto D."/>
            <person name="Vollmers J."/>
            <person name="Rivas-Marin E."/>
            <person name="Kohn T."/>
            <person name="Peeters S.H."/>
            <person name="Heuer A."/>
            <person name="Rast P."/>
            <person name="Oberbeckmann S."/>
            <person name="Bunk B."/>
            <person name="Jeske O."/>
            <person name="Meyerdierks A."/>
            <person name="Storesund J.E."/>
            <person name="Kallscheuer N."/>
            <person name="Luecker S."/>
            <person name="Lage O.M."/>
            <person name="Pohl T."/>
            <person name="Merkel B.J."/>
            <person name="Hornburger P."/>
            <person name="Mueller R.-W."/>
            <person name="Bruemmer F."/>
            <person name="Labrenz M."/>
            <person name="Spormann A.M."/>
            <person name="Op Den Camp H."/>
            <person name="Overmann J."/>
            <person name="Amann R."/>
            <person name="Jetten M.S.M."/>
            <person name="Mascher T."/>
            <person name="Medema M.H."/>
            <person name="Devos D.P."/>
            <person name="Kaster A.-K."/>
            <person name="Ovreas L."/>
            <person name="Rohde M."/>
            <person name="Galperin M.Y."/>
            <person name="Jogler C."/>
        </authorList>
    </citation>
    <scope>NUCLEOTIDE SEQUENCE [LARGE SCALE GENOMIC DNA]</scope>
    <source>
        <strain evidence="2 3">Mal64</strain>
    </source>
</reference>
<accession>A0A5C5ZJX6</accession>
<dbReference type="Pfam" id="PF03992">
    <property type="entry name" value="ABM"/>
    <property type="match status" value="1"/>
</dbReference>
<protein>
    <submittedName>
        <fullName evidence="2">Putative quinol monooxygenase YgiN</fullName>
        <ecNumber evidence="2">1.-.-.-</ecNumber>
    </submittedName>
</protein>
<dbReference type="OrthoDB" id="287932at2"/>
<comment type="caution">
    <text evidence="2">The sequence shown here is derived from an EMBL/GenBank/DDBJ whole genome shotgun (WGS) entry which is preliminary data.</text>
</comment>
<evidence type="ECO:0000313" key="2">
    <source>
        <dbReference type="EMBL" id="TWT87347.1"/>
    </source>
</evidence>
<dbReference type="InterPro" id="IPR011008">
    <property type="entry name" value="Dimeric_a/b-barrel"/>
</dbReference>
<dbReference type="RefSeq" id="WP_146401407.1">
    <property type="nucleotide sequence ID" value="NZ_SJPQ01000003.1"/>
</dbReference>
<gene>
    <name evidence="2" type="primary">ygiN</name>
    <name evidence="2" type="ORF">Mal64_28860</name>
</gene>
<sequence>MIHVIATLSTAPGRRQEVLDAFAELTPKVHAEKGCIEYGAAVDEPTGHPAQRLVGDDRFMVVEKWESPEALEAHHSAPHMVAFRDSVGDALTGVELLVLSPA</sequence>
<keyword evidence="3" id="KW-1185">Reference proteome</keyword>
<dbReference type="InterPro" id="IPR007138">
    <property type="entry name" value="ABM_dom"/>
</dbReference>
<feature type="domain" description="ABM" evidence="1">
    <location>
        <begin position="2"/>
        <end position="99"/>
    </location>
</feature>
<organism evidence="2 3">
    <name type="scientific">Pseudobythopirellula maris</name>
    <dbReference type="NCBI Taxonomy" id="2527991"/>
    <lineage>
        <taxon>Bacteria</taxon>
        <taxon>Pseudomonadati</taxon>
        <taxon>Planctomycetota</taxon>
        <taxon>Planctomycetia</taxon>
        <taxon>Pirellulales</taxon>
        <taxon>Lacipirellulaceae</taxon>
        <taxon>Pseudobythopirellula</taxon>
    </lineage>
</organism>
<evidence type="ECO:0000313" key="3">
    <source>
        <dbReference type="Proteomes" id="UP000315440"/>
    </source>
</evidence>
<evidence type="ECO:0000259" key="1">
    <source>
        <dbReference type="PROSITE" id="PS51725"/>
    </source>
</evidence>
<dbReference type="Proteomes" id="UP000315440">
    <property type="component" value="Unassembled WGS sequence"/>
</dbReference>
<dbReference type="PANTHER" id="PTHR33336">
    <property type="entry name" value="QUINOL MONOOXYGENASE YGIN-RELATED"/>
    <property type="match status" value="1"/>
</dbReference>
<name>A0A5C5ZJX6_9BACT</name>
<dbReference type="PROSITE" id="PS51725">
    <property type="entry name" value="ABM"/>
    <property type="match status" value="1"/>
</dbReference>
<dbReference type="EMBL" id="SJPQ01000003">
    <property type="protein sequence ID" value="TWT87347.1"/>
    <property type="molecule type" value="Genomic_DNA"/>
</dbReference>
<dbReference type="SUPFAM" id="SSF54909">
    <property type="entry name" value="Dimeric alpha+beta barrel"/>
    <property type="match status" value="1"/>
</dbReference>
<dbReference type="AlphaFoldDB" id="A0A5C5ZJX6"/>
<keyword evidence="2" id="KW-0503">Monooxygenase</keyword>
<dbReference type="GO" id="GO:0005829">
    <property type="term" value="C:cytosol"/>
    <property type="evidence" value="ECO:0007669"/>
    <property type="project" value="TreeGrafter"/>
</dbReference>
<dbReference type="PANTHER" id="PTHR33336:SF3">
    <property type="entry name" value="ABM DOMAIN-CONTAINING PROTEIN"/>
    <property type="match status" value="1"/>
</dbReference>
<dbReference type="EC" id="1.-.-.-" evidence="2"/>
<dbReference type="Gene3D" id="3.30.70.100">
    <property type="match status" value="1"/>
</dbReference>
<dbReference type="GO" id="GO:0004497">
    <property type="term" value="F:monooxygenase activity"/>
    <property type="evidence" value="ECO:0007669"/>
    <property type="project" value="UniProtKB-KW"/>
</dbReference>
<dbReference type="InterPro" id="IPR050744">
    <property type="entry name" value="AI-2_Isomerase_LsrG"/>
</dbReference>
<proteinExistence type="predicted"/>